<evidence type="ECO:0000256" key="2">
    <source>
        <dbReference type="ARBA" id="ARBA00023186"/>
    </source>
</evidence>
<comment type="similarity">
    <text evidence="1 3">Belongs to the UreD family.</text>
</comment>
<dbReference type="EMBL" id="WJBU01000002">
    <property type="protein sequence ID" value="MRD46089.1"/>
    <property type="molecule type" value="Genomic_DNA"/>
</dbReference>
<keyword evidence="3" id="KW-0963">Cytoplasm</keyword>
<comment type="subunit">
    <text evidence="3">UreD, UreF and UreG form a complex that acts as a GTP-hydrolysis-dependent molecular chaperone, activating the urease apoprotein by helping to assemble the nickel containing metallocenter of UreC. The UreE protein probably delivers the nickel.</text>
</comment>
<evidence type="ECO:0000256" key="1">
    <source>
        <dbReference type="ARBA" id="ARBA00007177"/>
    </source>
</evidence>
<proteinExistence type="inferred from homology"/>
<evidence type="ECO:0000313" key="5">
    <source>
        <dbReference type="Proteomes" id="UP000487350"/>
    </source>
</evidence>
<dbReference type="Pfam" id="PF01774">
    <property type="entry name" value="UreD"/>
    <property type="match status" value="1"/>
</dbReference>
<evidence type="ECO:0000313" key="4">
    <source>
        <dbReference type="EMBL" id="MRD46089.1"/>
    </source>
</evidence>
<dbReference type="AlphaFoldDB" id="A0A844B314"/>
<comment type="caution">
    <text evidence="4">The sequence shown here is derived from an EMBL/GenBank/DDBJ whole genome shotgun (WGS) entry which is preliminary data.</text>
</comment>
<dbReference type="PANTHER" id="PTHR33643">
    <property type="entry name" value="UREASE ACCESSORY PROTEIN D"/>
    <property type="match status" value="1"/>
</dbReference>
<keyword evidence="3" id="KW-0996">Nickel insertion</keyword>
<dbReference type="GO" id="GO:0005737">
    <property type="term" value="C:cytoplasm"/>
    <property type="evidence" value="ECO:0007669"/>
    <property type="project" value="UniProtKB-SubCell"/>
</dbReference>
<name>A0A844B314_9BURK</name>
<dbReference type="RefSeq" id="WP_153583446.1">
    <property type="nucleotide sequence ID" value="NZ_WJBU01000002.1"/>
</dbReference>
<accession>A0A844B314</accession>
<dbReference type="GO" id="GO:0016151">
    <property type="term" value="F:nickel cation binding"/>
    <property type="evidence" value="ECO:0007669"/>
    <property type="project" value="UniProtKB-UniRule"/>
</dbReference>
<reference evidence="4 5" key="1">
    <citation type="submission" date="2019-11" db="EMBL/GenBank/DDBJ databases">
        <title>Caenimonas koreensis gen. nov., sp. nov., isolated from activated sludge.</title>
        <authorList>
            <person name="Seung H.R."/>
        </authorList>
    </citation>
    <scope>NUCLEOTIDE SEQUENCE [LARGE SCALE GENOMIC DNA]</scope>
    <source>
        <strain evidence="4 5">EMB320</strain>
    </source>
</reference>
<dbReference type="HAMAP" id="MF_01384">
    <property type="entry name" value="UreD"/>
    <property type="match status" value="1"/>
</dbReference>
<keyword evidence="2 3" id="KW-0143">Chaperone</keyword>
<dbReference type="PANTHER" id="PTHR33643:SF1">
    <property type="entry name" value="UREASE ACCESSORY PROTEIN D"/>
    <property type="match status" value="1"/>
</dbReference>
<evidence type="ECO:0000256" key="3">
    <source>
        <dbReference type="HAMAP-Rule" id="MF_01384"/>
    </source>
</evidence>
<organism evidence="4 5">
    <name type="scientific">Caenimonas koreensis DSM 17982</name>
    <dbReference type="NCBI Taxonomy" id="1121255"/>
    <lineage>
        <taxon>Bacteria</taxon>
        <taxon>Pseudomonadati</taxon>
        <taxon>Pseudomonadota</taxon>
        <taxon>Betaproteobacteria</taxon>
        <taxon>Burkholderiales</taxon>
        <taxon>Comamonadaceae</taxon>
        <taxon>Caenimonas</taxon>
    </lineage>
</organism>
<dbReference type="InterPro" id="IPR002669">
    <property type="entry name" value="UreD"/>
</dbReference>
<comment type="function">
    <text evidence="3">Required for maturation of urease via the functional incorporation of the urease nickel metallocenter.</text>
</comment>
<comment type="subcellular location">
    <subcellularLocation>
        <location evidence="3">Cytoplasm</location>
    </subcellularLocation>
</comment>
<sequence length="276" mass="29568">MSWRAQLKLDLRMEAGRCVARFEHDGPLRILQTLYPEGDAISHNVLVHPPSGLVGGDTLAVDVHAGPGTHGLITTPGASRFYRSEGEAAVQRTSLSLADGARLEWMPLEAICYSGCNAENRVTMELAPTAELLGWDIAALGLPAAQLPFEMGTLRQHIELRGAWLERGTISAGDEGLLNGPLGLAGQRCLATLFFVSGSDMPKARRELALELARERIASHPLSAFAGATSPNPRVVVVRALAPLVEPAIALLKSIRAAWRPALWGLAATVPRTWAL</sequence>
<dbReference type="Proteomes" id="UP000487350">
    <property type="component" value="Unassembled WGS sequence"/>
</dbReference>
<gene>
    <name evidence="3" type="primary">ureD</name>
    <name evidence="4" type="ORF">GHT07_02275</name>
</gene>
<protein>
    <recommendedName>
        <fullName evidence="3">Urease accessory protein UreD</fullName>
    </recommendedName>
</protein>
<dbReference type="OrthoDB" id="9798842at2"/>
<keyword evidence="5" id="KW-1185">Reference proteome</keyword>